<dbReference type="AlphaFoldDB" id="A0A101M4V1"/>
<protein>
    <submittedName>
        <fullName evidence="1">Uncharacterized protein</fullName>
    </submittedName>
</protein>
<sequence length="86" mass="9500">MVAHRARNPLRDALTFEGINLGEGVVHRTGDTDYIGGRDVDGLSLRDRRWDGRQVSDRKCSSPGALLEGSLRTLTEAGHRTGRLKE</sequence>
<dbReference type="EMBL" id="LKAM01000001">
    <property type="protein sequence ID" value="KUM51139.1"/>
    <property type="molecule type" value="Genomic_DNA"/>
</dbReference>
<gene>
    <name evidence="1" type="ORF">ABT39_MTgene985</name>
</gene>
<organism evidence="1">
    <name type="scientific">Picea glauca</name>
    <name type="common">White spruce</name>
    <name type="synonym">Pinus glauca</name>
    <dbReference type="NCBI Taxonomy" id="3330"/>
    <lineage>
        <taxon>Eukaryota</taxon>
        <taxon>Viridiplantae</taxon>
        <taxon>Streptophyta</taxon>
        <taxon>Embryophyta</taxon>
        <taxon>Tracheophyta</taxon>
        <taxon>Spermatophyta</taxon>
        <taxon>Pinopsida</taxon>
        <taxon>Pinidae</taxon>
        <taxon>Conifers I</taxon>
        <taxon>Pinales</taxon>
        <taxon>Pinaceae</taxon>
        <taxon>Picea</taxon>
    </lineage>
</organism>
<name>A0A101M4V1_PICGL</name>
<keyword evidence="1" id="KW-0496">Mitochondrion</keyword>
<proteinExistence type="predicted"/>
<reference evidence="1" key="1">
    <citation type="journal article" date="2015" name="Genome Biol. Evol.">
        <title>Organellar Genomes of White Spruce (Picea glauca): Assembly and Annotation.</title>
        <authorList>
            <person name="Jackman S.D."/>
            <person name="Warren R.L."/>
            <person name="Gibb E.A."/>
            <person name="Vandervalk B.P."/>
            <person name="Mohamadi H."/>
            <person name="Chu J."/>
            <person name="Raymond A."/>
            <person name="Pleasance S."/>
            <person name="Coope R."/>
            <person name="Wildung M.R."/>
            <person name="Ritland C.E."/>
            <person name="Bousquet J."/>
            <person name="Jones S.J."/>
            <person name="Bohlmann J."/>
            <person name="Birol I."/>
        </authorList>
    </citation>
    <scope>NUCLEOTIDE SEQUENCE [LARGE SCALE GENOMIC DNA]</scope>
    <source>
        <tissue evidence="1">Flushing bud</tissue>
    </source>
</reference>
<geneLocation type="mitochondrion" evidence="1"/>
<evidence type="ECO:0000313" key="1">
    <source>
        <dbReference type="EMBL" id="KUM51139.1"/>
    </source>
</evidence>
<accession>A0A101M4V1</accession>
<comment type="caution">
    <text evidence="1">The sequence shown here is derived from an EMBL/GenBank/DDBJ whole genome shotgun (WGS) entry which is preliminary data.</text>
</comment>